<protein>
    <recommendedName>
        <fullName evidence="5">Sushi domain-containing protein</fullName>
    </recommendedName>
</protein>
<evidence type="ECO:0000256" key="1">
    <source>
        <dbReference type="SAM" id="MobiDB-lite"/>
    </source>
</evidence>
<feature type="transmembrane region" description="Helical" evidence="2">
    <location>
        <begin position="91"/>
        <end position="115"/>
    </location>
</feature>
<sequence length="116" mass="12845">MYKLVCNDMFFVLEKGNLVKSLNLKCEEGEWQVPVCLPKSQIKAQSEATENTNKKLGNPSKDKTMSGTKKDLAPVSKPKVAKKKTVSNCFFFYNLAASSAFSKMALLSILAMALIF</sequence>
<dbReference type="Proteomes" id="UP001439008">
    <property type="component" value="Unassembled WGS sequence"/>
</dbReference>
<proteinExistence type="predicted"/>
<feature type="region of interest" description="Disordered" evidence="1">
    <location>
        <begin position="47"/>
        <end position="76"/>
    </location>
</feature>
<reference evidence="3 4" key="1">
    <citation type="journal article" date="2024" name="BMC Biol.">
        <title>Comparative genomics of Ascetosporea gives new insight into the evolutionary basis for animal parasitism in Rhizaria.</title>
        <authorList>
            <person name="Hiltunen Thoren M."/>
            <person name="Onut-Brannstrom I."/>
            <person name="Alfjorden A."/>
            <person name="Peckova H."/>
            <person name="Swords F."/>
            <person name="Hooper C."/>
            <person name="Holzer A.S."/>
            <person name="Bass D."/>
            <person name="Burki F."/>
        </authorList>
    </citation>
    <scope>NUCLEOTIDE SEQUENCE [LARGE SCALE GENOMIC DNA]</scope>
    <source>
        <strain evidence="3">20-A016</strain>
    </source>
</reference>
<keyword evidence="2" id="KW-0472">Membrane</keyword>
<keyword evidence="4" id="KW-1185">Reference proteome</keyword>
<feature type="compositionally biased region" description="Basic and acidic residues" evidence="1">
    <location>
        <begin position="60"/>
        <end position="72"/>
    </location>
</feature>
<keyword evidence="2" id="KW-1133">Transmembrane helix</keyword>
<organism evidence="3 4">
    <name type="scientific">Bonamia ostreae</name>
    <dbReference type="NCBI Taxonomy" id="126728"/>
    <lineage>
        <taxon>Eukaryota</taxon>
        <taxon>Sar</taxon>
        <taxon>Rhizaria</taxon>
        <taxon>Endomyxa</taxon>
        <taxon>Ascetosporea</taxon>
        <taxon>Haplosporida</taxon>
        <taxon>Bonamia</taxon>
    </lineage>
</organism>
<evidence type="ECO:0000313" key="3">
    <source>
        <dbReference type="EMBL" id="MES1918607.1"/>
    </source>
</evidence>
<evidence type="ECO:0008006" key="5">
    <source>
        <dbReference type="Google" id="ProtNLM"/>
    </source>
</evidence>
<keyword evidence="2" id="KW-0812">Transmembrane</keyword>
<gene>
    <name evidence="3" type="ORF">MHBO_000551</name>
</gene>
<evidence type="ECO:0000256" key="2">
    <source>
        <dbReference type="SAM" id="Phobius"/>
    </source>
</evidence>
<dbReference type="EMBL" id="JBDODL010000093">
    <property type="protein sequence ID" value="MES1918607.1"/>
    <property type="molecule type" value="Genomic_DNA"/>
</dbReference>
<evidence type="ECO:0000313" key="4">
    <source>
        <dbReference type="Proteomes" id="UP001439008"/>
    </source>
</evidence>
<comment type="caution">
    <text evidence="3">The sequence shown here is derived from an EMBL/GenBank/DDBJ whole genome shotgun (WGS) entry which is preliminary data.</text>
</comment>
<accession>A0ABV2AH74</accession>
<name>A0ABV2AH74_9EUKA</name>